<dbReference type="GO" id="GO:0005840">
    <property type="term" value="C:ribosome"/>
    <property type="evidence" value="ECO:0007669"/>
    <property type="project" value="UniProtKB-KW"/>
</dbReference>
<gene>
    <name evidence="6" type="primary">rps17</name>
    <name evidence="6" type="ORF">CspTHAL103_188</name>
</gene>
<dbReference type="GO" id="GO:1990904">
    <property type="term" value="C:ribonucleoprotein complex"/>
    <property type="evidence" value="ECO:0007669"/>
    <property type="project" value="UniProtKB-KW"/>
</dbReference>
<dbReference type="AlphaFoldDB" id="A0A9Y1I492"/>
<keyword evidence="4 5" id="KW-0687">Ribonucleoprotein</keyword>
<evidence type="ECO:0000256" key="1">
    <source>
        <dbReference type="ARBA" id="ARBA00010254"/>
    </source>
</evidence>
<protein>
    <submittedName>
        <fullName evidence="6">Ribosomal protein S17</fullName>
    </submittedName>
</protein>
<evidence type="ECO:0000313" key="6">
    <source>
        <dbReference type="EMBL" id="WDB00113.1"/>
    </source>
</evidence>
<evidence type="ECO:0000256" key="5">
    <source>
        <dbReference type="RuleBase" id="RU003872"/>
    </source>
</evidence>
<dbReference type="CDD" id="cd00364">
    <property type="entry name" value="Ribosomal_uS17"/>
    <property type="match status" value="1"/>
</dbReference>
<accession>A0A9Y1I492</accession>
<geneLocation type="plastid" evidence="6"/>
<dbReference type="InterPro" id="IPR000266">
    <property type="entry name" value="Ribosomal_uS17"/>
</dbReference>
<dbReference type="GO" id="GO:0006412">
    <property type="term" value="P:translation"/>
    <property type="evidence" value="ECO:0007669"/>
    <property type="project" value="InterPro"/>
</dbReference>
<dbReference type="PRINTS" id="PR00973">
    <property type="entry name" value="RIBOSOMALS17"/>
</dbReference>
<dbReference type="Gene3D" id="2.40.50.140">
    <property type="entry name" value="Nucleic acid-binding proteins"/>
    <property type="match status" value="1"/>
</dbReference>
<organism evidence="6">
    <name type="scientific">Cyanidium sp. THAL103</name>
    <dbReference type="NCBI Taxonomy" id="3027999"/>
    <lineage>
        <taxon>Eukaryota</taxon>
        <taxon>Rhodophyta</taxon>
        <taxon>Bangiophyceae</taxon>
        <taxon>Cyanidiales</taxon>
        <taxon>Cyanidiaceae</taxon>
        <taxon>Cyanidium</taxon>
    </lineage>
</organism>
<name>A0A9Y1I492_9RHOD</name>
<proteinExistence type="inferred from homology"/>
<evidence type="ECO:0000256" key="2">
    <source>
        <dbReference type="ARBA" id="ARBA00011458"/>
    </source>
</evidence>
<dbReference type="Pfam" id="PF00366">
    <property type="entry name" value="Ribosomal_S17"/>
    <property type="match status" value="1"/>
</dbReference>
<keyword evidence="3 5" id="KW-0689">Ribosomal protein</keyword>
<keyword evidence="6" id="KW-0934">Plastid</keyword>
<sequence>MVNKKNIATIMSINKVKTLTVKIQSKVSHSKYGKIIKKDKTFQVHNTHYDTPQIGDIILVAQTKPISKNKTWKVVSLLHVSNAPFMINE</sequence>
<reference evidence="6" key="1">
    <citation type="journal article" date="2023" name="J. Phycol.">
        <title>Revised classification of the Cyanidiophyceae based on plastid genome data with descriptions of the Cavernulicolales ord. nov. and Galdieriales ord. nov. (Rhodophyta).</title>
        <authorList>
            <person name="Park S.I."/>
            <person name="Cho C.H."/>
            <person name="Ciniglia C."/>
            <person name="Huang T.Y."/>
            <person name="Liu S.L."/>
            <person name="Bustamante D.E."/>
            <person name="Calderon M.S."/>
            <person name="Mansilla A."/>
            <person name="McDermott T."/>
            <person name="Andersen R.A."/>
            <person name="Yoon H.S."/>
        </authorList>
    </citation>
    <scope>NUCLEOTIDE SEQUENCE</scope>
</reference>
<dbReference type="GO" id="GO:0003735">
    <property type="term" value="F:structural constituent of ribosome"/>
    <property type="evidence" value="ECO:0007669"/>
    <property type="project" value="InterPro"/>
</dbReference>
<dbReference type="InterPro" id="IPR012340">
    <property type="entry name" value="NA-bd_OB-fold"/>
</dbReference>
<dbReference type="PROSITE" id="PS00056">
    <property type="entry name" value="RIBOSOMAL_S17"/>
    <property type="match status" value="1"/>
</dbReference>
<dbReference type="InterPro" id="IPR019979">
    <property type="entry name" value="Ribosomal_uS17_CS"/>
</dbReference>
<evidence type="ECO:0000256" key="3">
    <source>
        <dbReference type="ARBA" id="ARBA00022980"/>
    </source>
</evidence>
<dbReference type="EMBL" id="OP616817">
    <property type="protein sequence ID" value="WDB00113.1"/>
    <property type="molecule type" value="Genomic_DNA"/>
</dbReference>
<comment type="subunit">
    <text evidence="2">Part of the 30S ribosomal subunit.</text>
</comment>
<comment type="similarity">
    <text evidence="1 5">Belongs to the universal ribosomal protein uS17 family.</text>
</comment>
<evidence type="ECO:0000256" key="4">
    <source>
        <dbReference type="ARBA" id="ARBA00023274"/>
    </source>
</evidence>
<dbReference type="SUPFAM" id="SSF50249">
    <property type="entry name" value="Nucleic acid-binding proteins"/>
    <property type="match status" value="1"/>
</dbReference>